<proteinExistence type="inferred from homology"/>
<gene>
    <name evidence="6" type="ORF">BGL_1c28300</name>
</gene>
<name>A0A0B6RV92_BURPL</name>
<dbReference type="InterPro" id="IPR050389">
    <property type="entry name" value="LysR-type_TF"/>
</dbReference>
<dbReference type="GO" id="GO:0003677">
    <property type="term" value="F:DNA binding"/>
    <property type="evidence" value="ECO:0007669"/>
    <property type="project" value="UniProtKB-KW"/>
</dbReference>
<dbReference type="HOGENOM" id="CLU_039613_39_3_4"/>
<dbReference type="PANTHER" id="PTHR30118:SF15">
    <property type="entry name" value="TRANSCRIPTIONAL REGULATORY PROTEIN"/>
    <property type="match status" value="1"/>
</dbReference>
<dbReference type="InterPro" id="IPR037402">
    <property type="entry name" value="YidZ_PBP2"/>
</dbReference>
<dbReference type="AlphaFoldDB" id="A0A0B6RV92"/>
<dbReference type="Gene3D" id="1.10.10.10">
    <property type="entry name" value="Winged helix-like DNA-binding domain superfamily/Winged helix DNA-binding domain"/>
    <property type="match status" value="1"/>
</dbReference>
<dbReference type="Pfam" id="PF00126">
    <property type="entry name" value="HTH_1"/>
    <property type="match status" value="1"/>
</dbReference>
<dbReference type="Proteomes" id="UP000031838">
    <property type="component" value="Chromosome 1"/>
</dbReference>
<keyword evidence="7" id="KW-1185">Reference proteome</keyword>
<accession>A0A0B6RV92</accession>
<keyword evidence="4" id="KW-0804">Transcription</keyword>
<dbReference type="InterPro" id="IPR036388">
    <property type="entry name" value="WH-like_DNA-bd_sf"/>
</dbReference>
<reference evidence="7" key="1">
    <citation type="submission" date="2011-03" db="EMBL/GenBank/DDBJ databases">
        <authorList>
            <person name="Voget S."/>
            <person name="Streit W.R."/>
            <person name="Jaeger K.E."/>
            <person name="Daniel R."/>
        </authorList>
    </citation>
    <scope>NUCLEOTIDE SEQUENCE [LARGE SCALE GENOMIC DNA]</scope>
    <source>
        <strain evidence="7">PG1</strain>
    </source>
</reference>
<evidence type="ECO:0000313" key="7">
    <source>
        <dbReference type="Proteomes" id="UP000031838"/>
    </source>
</evidence>
<dbReference type="Gene3D" id="3.40.190.10">
    <property type="entry name" value="Periplasmic binding protein-like II"/>
    <property type="match status" value="2"/>
</dbReference>
<evidence type="ECO:0000256" key="1">
    <source>
        <dbReference type="ARBA" id="ARBA00009437"/>
    </source>
</evidence>
<dbReference type="SUPFAM" id="SSF53850">
    <property type="entry name" value="Periplasmic binding protein-like II"/>
    <property type="match status" value="1"/>
</dbReference>
<dbReference type="InterPro" id="IPR005119">
    <property type="entry name" value="LysR_subst-bd"/>
</dbReference>
<organism evidence="6 7">
    <name type="scientific">Burkholderia plantarii</name>
    <dbReference type="NCBI Taxonomy" id="41899"/>
    <lineage>
        <taxon>Bacteria</taxon>
        <taxon>Pseudomonadati</taxon>
        <taxon>Pseudomonadota</taxon>
        <taxon>Betaproteobacteria</taxon>
        <taxon>Burkholderiales</taxon>
        <taxon>Burkholderiaceae</taxon>
        <taxon>Burkholderia</taxon>
    </lineage>
</organism>
<keyword evidence="2" id="KW-0805">Transcription regulation</keyword>
<evidence type="ECO:0000313" key="6">
    <source>
        <dbReference type="EMBL" id="AJK47308.1"/>
    </source>
</evidence>
<reference evidence="6 7" key="2">
    <citation type="journal article" date="2016" name="Appl. Microbiol. Biotechnol.">
        <title>Mutations improving production and secretion of extracellular lipase by Burkholderia glumae PG1.</title>
        <authorList>
            <person name="Knapp A."/>
            <person name="Voget S."/>
            <person name="Gao R."/>
            <person name="Zaburannyi N."/>
            <person name="Krysciak D."/>
            <person name="Breuer M."/>
            <person name="Hauer B."/>
            <person name="Streit W.R."/>
            <person name="Muller R."/>
            <person name="Daniel R."/>
            <person name="Jaeger K.E."/>
        </authorList>
    </citation>
    <scope>NUCLEOTIDE SEQUENCE [LARGE SCALE GENOMIC DNA]</scope>
    <source>
        <strain evidence="6 7">PG1</strain>
    </source>
</reference>
<evidence type="ECO:0000256" key="4">
    <source>
        <dbReference type="ARBA" id="ARBA00023163"/>
    </source>
</evidence>
<sequence>MTDTLPTLRGADLALLASLDVLLDEANVTRAAERLHLSQPALSAQLARLRELTGDALLVPARHGRGMTPTARALAIRDPLRAALQGVQAALAHGAGFDPAHDARTFRILASDNGFVMAGVDLVRRVADRAPNLRLAFRTVPADTFGSWLDKGAADLLIAADFAIPASLRSRALFHERYVMAQRKGHPRGLAPPDLDAYCALRHVLVSGDGGGFHGFMDDVLARTGHRRRVAVSVQHYHLAPLVLEATDYVCALPERFLRRFADRLDLLPLPVEVGGFVLGAAWHPRDEANAAHRWLREQLFAAAEPPTGDETGTGTEPA</sequence>
<dbReference type="SUPFAM" id="SSF46785">
    <property type="entry name" value="Winged helix' DNA-binding domain"/>
    <property type="match status" value="1"/>
</dbReference>
<evidence type="ECO:0000256" key="3">
    <source>
        <dbReference type="ARBA" id="ARBA00023125"/>
    </source>
</evidence>
<dbReference type="InterPro" id="IPR000847">
    <property type="entry name" value="LysR_HTH_N"/>
</dbReference>
<protein>
    <submittedName>
        <fullName evidence="6">Transcriptional regulator, LysR family</fullName>
    </submittedName>
</protein>
<dbReference type="CDD" id="cd08417">
    <property type="entry name" value="PBP2_Nitroaromatics_like"/>
    <property type="match status" value="1"/>
</dbReference>
<dbReference type="RefSeq" id="WP_042625649.1">
    <property type="nucleotide sequence ID" value="NZ_CP002580.1"/>
</dbReference>
<dbReference type="PANTHER" id="PTHR30118">
    <property type="entry name" value="HTH-TYPE TRANSCRIPTIONAL REGULATOR LEUO-RELATED"/>
    <property type="match status" value="1"/>
</dbReference>
<dbReference type="InterPro" id="IPR036390">
    <property type="entry name" value="WH_DNA-bd_sf"/>
</dbReference>
<dbReference type="Pfam" id="PF03466">
    <property type="entry name" value="LysR_substrate"/>
    <property type="match status" value="1"/>
</dbReference>
<dbReference type="KEGG" id="bgp:BGL_1c28300"/>
<comment type="similarity">
    <text evidence="1">Belongs to the LysR transcriptional regulatory family.</text>
</comment>
<feature type="domain" description="HTH lysR-type" evidence="5">
    <location>
        <begin position="12"/>
        <end position="70"/>
    </location>
</feature>
<evidence type="ECO:0000256" key="2">
    <source>
        <dbReference type="ARBA" id="ARBA00023015"/>
    </source>
</evidence>
<dbReference type="EMBL" id="CP002580">
    <property type="protein sequence ID" value="AJK47308.1"/>
    <property type="molecule type" value="Genomic_DNA"/>
</dbReference>
<keyword evidence="3" id="KW-0238">DNA-binding</keyword>
<dbReference type="PROSITE" id="PS50931">
    <property type="entry name" value="HTH_LYSR"/>
    <property type="match status" value="1"/>
</dbReference>
<evidence type="ECO:0000259" key="5">
    <source>
        <dbReference type="PROSITE" id="PS50931"/>
    </source>
</evidence>
<dbReference type="GO" id="GO:0003700">
    <property type="term" value="F:DNA-binding transcription factor activity"/>
    <property type="evidence" value="ECO:0007669"/>
    <property type="project" value="InterPro"/>
</dbReference>
<dbReference type="PRINTS" id="PR00039">
    <property type="entry name" value="HTHLYSR"/>
</dbReference>